<sequence>MGMASTTTQCLTLLERCSSMKELKVIHAHLITTAFSRFAYITSRLLASCALSDFGVDISYAQCVFDTIQYPSIFNWNTMIKGYSQTLIKSQMGLLIYVKMRRIGVDPNMHTFPVLLKACDGLSSLSQVQSQMVKFAMNLDVYAVSSLIKAYSKYGAVSLAHQALEETPNRNVVCWTSLVAGYCGHGRVEEARQLFDQMPERNDASWSAMVSGYVQNDCFNDAIELFRLFKDCCLKPNSSLLVSVLNACGALGAYEQGRWIHSYVDANANANELEYGLQLGTALVDFYSKCGYAQLAMLVFEKVQCKDVMLWSAMIMGFAVNGYADLALKLFREMENSAVNKPNAVTFIGVLAACNHGGLVDEGEVLFESMQKDYGITPVLEHYGCMVDLLGRAGRLVKAEELIKSMPMEADGIVWGALLNGCIMHGNFELGEKVGKHLIELEPQHSGRYALVANMYGAMGRWEDVLEMRRLMRERGVAPVYGWSFIEVNGSVHRFVVDDKSHYQLNQIHNLLHLLNKDLNS</sequence>
<feature type="repeat" description="PPR" evidence="2">
    <location>
        <begin position="307"/>
        <end position="341"/>
    </location>
</feature>
<organism evidence="3 4">
    <name type="scientific">Stephania japonica</name>
    <dbReference type="NCBI Taxonomy" id="461633"/>
    <lineage>
        <taxon>Eukaryota</taxon>
        <taxon>Viridiplantae</taxon>
        <taxon>Streptophyta</taxon>
        <taxon>Embryophyta</taxon>
        <taxon>Tracheophyta</taxon>
        <taxon>Spermatophyta</taxon>
        <taxon>Magnoliopsida</taxon>
        <taxon>Ranunculales</taxon>
        <taxon>Menispermaceae</taxon>
        <taxon>Menispermoideae</taxon>
        <taxon>Cissampelideae</taxon>
        <taxon>Stephania</taxon>
    </lineage>
</organism>
<evidence type="ECO:0008006" key="5">
    <source>
        <dbReference type="Google" id="ProtNLM"/>
    </source>
</evidence>
<dbReference type="FunFam" id="1.25.40.10:FF:000348">
    <property type="entry name" value="Pentatricopeptide repeat-containing protein chloroplastic"/>
    <property type="match status" value="1"/>
</dbReference>
<dbReference type="SUPFAM" id="SSF48452">
    <property type="entry name" value="TPR-like"/>
    <property type="match status" value="1"/>
</dbReference>
<dbReference type="PANTHER" id="PTHR47926">
    <property type="entry name" value="PENTATRICOPEPTIDE REPEAT-CONTAINING PROTEIN"/>
    <property type="match status" value="1"/>
</dbReference>
<dbReference type="PANTHER" id="PTHR47926:SF350">
    <property type="entry name" value="(WILD MALAYSIAN BANANA) HYPOTHETICAL PROTEIN"/>
    <property type="match status" value="1"/>
</dbReference>
<feature type="repeat" description="PPR" evidence="2">
    <location>
        <begin position="445"/>
        <end position="479"/>
    </location>
</feature>
<dbReference type="AlphaFoldDB" id="A0AAP0HZ26"/>
<dbReference type="InterPro" id="IPR011990">
    <property type="entry name" value="TPR-like_helical_dom_sf"/>
</dbReference>
<dbReference type="GO" id="GO:0003723">
    <property type="term" value="F:RNA binding"/>
    <property type="evidence" value="ECO:0007669"/>
    <property type="project" value="InterPro"/>
</dbReference>
<dbReference type="FunFam" id="1.25.40.10:FF:000184">
    <property type="entry name" value="Pentatricopeptide repeat-containing protein, chloroplastic"/>
    <property type="match status" value="1"/>
</dbReference>
<dbReference type="Proteomes" id="UP001417504">
    <property type="component" value="Unassembled WGS sequence"/>
</dbReference>
<dbReference type="GO" id="GO:0009451">
    <property type="term" value="P:RNA modification"/>
    <property type="evidence" value="ECO:0007669"/>
    <property type="project" value="InterPro"/>
</dbReference>
<feature type="repeat" description="PPR" evidence="2">
    <location>
        <begin position="72"/>
        <end position="107"/>
    </location>
</feature>
<dbReference type="EMBL" id="JBBNAE010000008">
    <property type="protein sequence ID" value="KAK9101700.1"/>
    <property type="molecule type" value="Genomic_DNA"/>
</dbReference>
<accession>A0AAP0HZ26</accession>
<dbReference type="Pfam" id="PF20431">
    <property type="entry name" value="E_motif"/>
    <property type="match status" value="1"/>
</dbReference>
<comment type="caution">
    <text evidence="3">The sequence shown here is derived from an EMBL/GenBank/DDBJ whole genome shotgun (WGS) entry which is preliminary data.</text>
</comment>
<reference evidence="3 4" key="1">
    <citation type="submission" date="2024-01" db="EMBL/GenBank/DDBJ databases">
        <title>Genome assemblies of Stephania.</title>
        <authorList>
            <person name="Yang L."/>
        </authorList>
    </citation>
    <scope>NUCLEOTIDE SEQUENCE [LARGE SCALE GENOMIC DNA]</scope>
    <source>
        <strain evidence="3">QJT</strain>
        <tissue evidence="3">Leaf</tissue>
    </source>
</reference>
<evidence type="ECO:0000313" key="3">
    <source>
        <dbReference type="EMBL" id="KAK9101700.1"/>
    </source>
</evidence>
<dbReference type="Pfam" id="PF01535">
    <property type="entry name" value="PPR"/>
    <property type="match status" value="4"/>
</dbReference>
<keyword evidence="1" id="KW-0677">Repeat</keyword>
<name>A0AAP0HZ26_9MAGN</name>
<dbReference type="NCBIfam" id="TIGR00756">
    <property type="entry name" value="PPR"/>
    <property type="match status" value="4"/>
</dbReference>
<dbReference type="InterPro" id="IPR002885">
    <property type="entry name" value="PPR_rpt"/>
</dbReference>
<dbReference type="Pfam" id="PF12854">
    <property type="entry name" value="PPR_1"/>
    <property type="match status" value="1"/>
</dbReference>
<gene>
    <name evidence="3" type="ORF">Sjap_018954</name>
</gene>
<proteinExistence type="predicted"/>
<dbReference type="InterPro" id="IPR046848">
    <property type="entry name" value="E_motif"/>
</dbReference>
<evidence type="ECO:0000313" key="4">
    <source>
        <dbReference type="Proteomes" id="UP001417504"/>
    </source>
</evidence>
<evidence type="ECO:0000256" key="2">
    <source>
        <dbReference type="PROSITE-ProRule" id="PRU00708"/>
    </source>
</evidence>
<feature type="repeat" description="PPR" evidence="2">
    <location>
        <begin position="171"/>
        <end position="205"/>
    </location>
</feature>
<protein>
    <recommendedName>
        <fullName evidence="5">Pentatricopeptide repeat-containing protein</fullName>
    </recommendedName>
</protein>
<keyword evidence="4" id="KW-1185">Reference proteome</keyword>
<evidence type="ECO:0000256" key="1">
    <source>
        <dbReference type="ARBA" id="ARBA00022737"/>
    </source>
</evidence>
<dbReference type="InterPro" id="IPR046960">
    <property type="entry name" value="PPR_At4g14850-like_plant"/>
</dbReference>
<dbReference type="PROSITE" id="PS51375">
    <property type="entry name" value="PPR"/>
    <property type="match status" value="4"/>
</dbReference>
<dbReference type="Gene3D" id="1.25.40.10">
    <property type="entry name" value="Tetratricopeptide repeat domain"/>
    <property type="match status" value="2"/>
</dbReference>